<organism evidence="1 2">
    <name type="scientific">Panicum hallii var. hallii</name>
    <dbReference type="NCBI Taxonomy" id="1504633"/>
    <lineage>
        <taxon>Eukaryota</taxon>
        <taxon>Viridiplantae</taxon>
        <taxon>Streptophyta</taxon>
        <taxon>Embryophyta</taxon>
        <taxon>Tracheophyta</taxon>
        <taxon>Spermatophyta</taxon>
        <taxon>Magnoliopsida</taxon>
        <taxon>Liliopsida</taxon>
        <taxon>Poales</taxon>
        <taxon>Poaceae</taxon>
        <taxon>PACMAD clade</taxon>
        <taxon>Panicoideae</taxon>
        <taxon>Panicodae</taxon>
        <taxon>Paniceae</taxon>
        <taxon>Panicinae</taxon>
        <taxon>Panicum</taxon>
        <taxon>Panicum sect. Panicum</taxon>
    </lineage>
</organism>
<keyword evidence="2" id="KW-1185">Reference proteome</keyword>
<evidence type="ECO:0000313" key="1">
    <source>
        <dbReference type="EMBL" id="PUZ51607.1"/>
    </source>
</evidence>
<dbReference type="OrthoDB" id="687207at2759"/>
<dbReference type="AlphaFoldDB" id="A0A2T7D7R1"/>
<dbReference type="EMBL" id="CM009754">
    <property type="protein sequence ID" value="PUZ51607.1"/>
    <property type="molecule type" value="Genomic_DNA"/>
</dbReference>
<reference evidence="1 2" key="1">
    <citation type="submission" date="2018-04" db="EMBL/GenBank/DDBJ databases">
        <title>WGS assembly of Panicum hallii var. hallii HAL2.</title>
        <authorList>
            <person name="Lovell J."/>
            <person name="Jenkins J."/>
            <person name="Lowry D."/>
            <person name="Mamidi S."/>
            <person name="Sreedasyam A."/>
            <person name="Weng X."/>
            <person name="Barry K."/>
            <person name="Bonette J."/>
            <person name="Campitelli B."/>
            <person name="Daum C."/>
            <person name="Gordon S."/>
            <person name="Gould B."/>
            <person name="Lipzen A."/>
            <person name="MacQueen A."/>
            <person name="Palacio-Mejia J."/>
            <person name="Plott C."/>
            <person name="Shakirov E."/>
            <person name="Shu S."/>
            <person name="Yoshinaga Y."/>
            <person name="Zane M."/>
            <person name="Rokhsar D."/>
            <person name="Grimwood J."/>
            <person name="Schmutz J."/>
            <person name="Juenger T."/>
        </authorList>
    </citation>
    <scope>NUCLEOTIDE SEQUENCE [LARGE SCALE GENOMIC DNA]</scope>
    <source>
        <strain evidence="2">cv. HAL2</strain>
    </source>
</reference>
<dbReference type="PANTHER" id="PTHR36617">
    <property type="entry name" value="PROTEIN, PUTATIVE-RELATED"/>
    <property type="match status" value="1"/>
</dbReference>
<dbReference type="Gramene" id="PUZ51607">
    <property type="protein sequence ID" value="PUZ51607"/>
    <property type="gene ID" value="GQ55_6G201900"/>
</dbReference>
<dbReference type="STRING" id="1504633.A0A2T7D7R1"/>
<evidence type="ECO:0000313" key="2">
    <source>
        <dbReference type="Proteomes" id="UP000244336"/>
    </source>
</evidence>
<sequence length="168" mass="19446">MQCIVETWNTCRCRFRKRKGKTSTSTVVTLGDGAKTSFWQSSWLQGQAPMDLFPDLFKLAWRKNKTVRDELVNLNWTRGLWKMQTIEEMACFVKLWDLVQAVQLSDEPDKITWSWTADGEYTAKSAYNAQFMGSFSEFSGTSIWKADSEGKHKFFAWLLVQCKEKAEG</sequence>
<dbReference type="PANTHER" id="PTHR36617:SF8">
    <property type="entry name" value="OS10G0457800 PROTEIN"/>
    <property type="match status" value="1"/>
</dbReference>
<dbReference type="Proteomes" id="UP000244336">
    <property type="component" value="Chromosome 6"/>
</dbReference>
<gene>
    <name evidence="1" type="ORF">GQ55_6G201900</name>
</gene>
<evidence type="ECO:0008006" key="3">
    <source>
        <dbReference type="Google" id="ProtNLM"/>
    </source>
</evidence>
<protein>
    <recommendedName>
        <fullName evidence="3">Reverse transcriptase zinc-binding domain-containing protein</fullName>
    </recommendedName>
</protein>
<accession>A0A2T7D7R1</accession>
<proteinExistence type="predicted"/>
<name>A0A2T7D7R1_9POAL</name>